<dbReference type="NCBIfam" id="TIGR02254">
    <property type="entry name" value="YjjG_YfnB"/>
    <property type="match status" value="1"/>
</dbReference>
<dbReference type="Proteomes" id="UP000289316">
    <property type="component" value="Unassembled WGS sequence"/>
</dbReference>
<dbReference type="EMBL" id="QZFR01000177">
    <property type="protein sequence ID" value="RXV60086.1"/>
    <property type="molecule type" value="Genomic_DNA"/>
</dbReference>
<dbReference type="Gene3D" id="1.10.150.240">
    <property type="entry name" value="Putative phosphatase, domain 2"/>
    <property type="match status" value="1"/>
</dbReference>
<dbReference type="PANTHER" id="PTHR47478">
    <property type="match status" value="1"/>
</dbReference>
<reference evidence="1 2" key="1">
    <citation type="submission" date="2018-09" db="EMBL/GenBank/DDBJ databases">
        <title>Murine metabolic-syndrome-specific gut microbial biobank.</title>
        <authorList>
            <person name="Liu C."/>
        </authorList>
    </citation>
    <scope>NUCLEOTIDE SEQUENCE [LARGE SCALE GENOMIC DNA]</scope>
    <source>
        <strain evidence="1 2">C-30</strain>
    </source>
</reference>
<dbReference type="NCBIfam" id="TIGR01549">
    <property type="entry name" value="HAD-SF-IA-v1"/>
    <property type="match status" value="1"/>
</dbReference>
<comment type="caution">
    <text evidence="1">The sequence shown here is derived from an EMBL/GenBank/DDBJ whole genome shotgun (WGS) entry which is preliminary data.</text>
</comment>
<accession>A0A4Q1ZU25</accession>
<protein>
    <submittedName>
        <fullName evidence="1">Noncanonical pyrimidine nucleotidase, YjjG family</fullName>
    </submittedName>
</protein>
<dbReference type="InterPro" id="IPR036412">
    <property type="entry name" value="HAD-like_sf"/>
</dbReference>
<dbReference type="GO" id="GO:0008253">
    <property type="term" value="F:5'-nucleotidase activity"/>
    <property type="evidence" value="ECO:0007669"/>
    <property type="project" value="InterPro"/>
</dbReference>
<sequence length="162" mass="19013">MYKMKRYKTLLFDVDDTLLDFHAAQDQALDQLFTSVDIEPTATVKHAYATYNQGLWEKLERNEITRDELMATRFPTFFKEHFGKELANNSLNDRYLQFLANGHQALPGAREVLEDLAARDYELYIVTNGVKFIQEKRLRESKFEQYFKQIFISETLGAQKPS</sequence>
<dbReference type="SUPFAM" id="SSF56784">
    <property type="entry name" value="HAD-like"/>
    <property type="match status" value="1"/>
</dbReference>
<dbReference type="SFLD" id="SFLDS00003">
    <property type="entry name" value="Haloacid_Dehalogenase"/>
    <property type="match status" value="1"/>
</dbReference>
<dbReference type="SFLD" id="SFLDG01129">
    <property type="entry name" value="C1.5:_HAD__Beta-PGM__Phosphata"/>
    <property type="match status" value="1"/>
</dbReference>
<name>A0A4Q1ZU25_9LACO</name>
<dbReference type="OrthoDB" id="9802350at2"/>
<evidence type="ECO:0000313" key="1">
    <source>
        <dbReference type="EMBL" id="RXV60086.1"/>
    </source>
</evidence>
<proteinExistence type="predicted"/>
<dbReference type="Gene3D" id="3.40.50.1000">
    <property type="entry name" value="HAD superfamily/HAD-like"/>
    <property type="match status" value="1"/>
</dbReference>
<dbReference type="InterPro" id="IPR023198">
    <property type="entry name" value="PGP-like_dom2"/>
</dbReference>
<dbReference type="InterPro" id="IPR011951">
    <property type="entry name" value="HAD-SF_hydro_IA_YjjG/PynA"/>
</dbReference>
<dbReference type="Pfam" id="PF00702">
    <property type="entry name" value="Hydrolase"/>
    <property type="match status" value="1"/>
</dbReference>
<evidence type="ECO:0000313" key="2">
    <source>
        <dbReference type="Proteomes" id="UP000289316"/>
    </source>
</evidence>
<dbReference type="AlphaFoldDB" id="A0A4Q1ZU25"/>
<dbReference type="InterPro" id="IPR006439">
    <property type="entry name" value="HAD-SF_hydro_IA"/>
</dbReference>
<gene>
    <name evidence="1" type="ORF">D6C19_11760</name>
</gene>
<dbReference type="PANTHER" id="PTHR47478:SF1">
    <property type="entry name" value="PYRIMIDINE 5'-NUCLEOTIDASE YJJG"/>
    <property type="match status" value="1"/>
</dbReference>
<organism evidence="1 2">
    <name type="scientific">Ligilactobacillus murinus</name>
    <dbReference type="NCBI Taxonomy" id="1622"/>
    <lineage>
        <taxon>Bacteria</taxon>
        <taxon>Bacillati</taxon>
        <taxon>Bacillota</taxon>
        <taxon>Bacilli</taxon>
        <taxon>Lactobacillales</taxon>
        <taxon>Lactobacillaceae</taxon>
        <taxon>Ligilactobacillus</taxon>
    </lineage>
</organism>
<dbReference type="InterPro" id="IPR023214">
    <property type="entry name" value="HAD_sf"/>
</dbReference>
<dbReference type="InterPro" id="IPR052550">
    <property type="entry name" value="Pyrimidine_5'-ntase_YjjG"/>
</dbReference>